<dbReference type="AlphaFoldDB" id="A0A2Z4FJ65"/>
<dbReference type="SUPFAM" id="SSF55821">
    <property type="entry name" value="YrdC/RibB"/>
    <property type="match status" value="1"/>
</dbReference>
<feature type="domain" description="YrdC-like" evidence="12">
    <location>
        <begin position="45"/>
        <end position="235"/>
    </location>
</feature>
<dbReference type="GO" id="GO:0061710">
    <property type="term" value="F:L-threonylcarbamoyladenylate synthase"/>
    <property type="evidence" value="ECO:0007669"/>
    <property type="project" value="UniProtKB-EC"/>
</dbReference>
<dbReference type="InterPro" id="IPR006070">
    <property type="entry name" value="Sua5-like_dom"/>
</dbReference>
<sequence length="244" mass="26644">MVIGGRKPILGLLGEARRSARLLDTLTQVYPRMKTIKSEPNSSLKSQVDEVVDVLNDGGVVCMPCGGSYRLLADLYNEQAVMNMMQAKRRIATAPSLVFVAEEKMLEQAAADVDASARPLMDKLWPGPLTIRFNASREIPKKVRKILTKATGKVGIRVPDEQLLRQVVKALGRPVLVSSANKEKKHGSASPAQIRNTFFGRISLFIDAGDLPEAPSSTVIEVKNGKIKVLREGNMSLEQIKAAL</sequence>
<comment type="subcellular location">
    <subcellularLocation>
        <location evidence="1">Cytoplasm</location>
    </subcellularLocation>
</comment>
<reference evidence="13 14" key="1">
    <citation type="submission" date="2018-06" db="EMBL/GenBank/DDBJ databases">
        <title>Lujinxingia sediminis gen. nov. sp. nov., a new facultative anaerobic member of the class Deltaproteobacteria, and proposal of Lujinxingaceae fam. nov.</title>
        <authorList>
            <person name="Guo L.-Y."/>
            <person name="Li C.-M."/>
            <person name="Wang S."/>
            <person name="Du Z.-J."/>
        </authorList>
    </citation>
    <scope>NUCLEOTIDE SEQUENCE [LARGE SCALE GENOMIC DNA]</scope>
    <source>
        <strain evidence="13 14">FA350</strain>
    </source>
</reference>
<dbReference type="InterPro" id="IPR050156">
    <property type="entry name" value="TC-AMP_synthase_SUA5"/>
</dbReference>
<protein>
    <recommendedName>
        <fullName evidence="10">L-threonylcarbamoyladenylate synthase</fullName>
        <ecNumber evidence="3">2.7.7.87</ecNumber>
    </recommendedName>
    <alternativeName>
        <fullName evidence="10">L-threonylcarbamoyladenylate synthase</fullName>
    </alternativeName>
</protein>
<keyword evidence="8" id="KW-0547">Nucleotide-binding</keyword>
<evidence type="ECO:0000256" key="2">
    <source>
        <dbReference type="ARBA" id="ARBA00007663"/>
    </source>
</evidence>
<dbReference type="Proteomes" id="UP000249799">
    <property type="component" value="Chromosome"/>
</dbReference>
<comment type="similarity">
    <text evidence="2">Belongs to the SUA5 family.</text>
</comment>
<evidence type="ECO:0000256" key="5">
    <source>
        <dbReference type="ARBA" id="ARBA00022679"/>
    </source>
</evidence>
<dbReference type="Pfam" id="PF01300">
    <property type="entry name" value="Sua5_yciO_yrdC"/>
    <property type="match status" value="1"/>
</dbReference>
<keyword evidence="6" id="KW-0819">tRNA processing</keyword>
<keyword evidence="5" id="KW-0808">Transferase</keyword>
<dbReference type="EMBL" id="CP030032">
    <property type="protein sequence ID" value="AWV88754.1"/>
    <property type="molecule type" value="Genomic_DNA"/>
</dbReference>
<dbReference type="GO" id="GO:0005737">
    <property type="term" value="C:cytoplasm"/>
    <property type="evidence" value="ECO:0007669"/>
    <property type="project" value="UniProtKB-SubCell"/>
</dbReference>
<dbReference type="KEGG" id="bsed:DN745_05135"/>
<keyword evidence="4" id="KW-0963">Cytoplasm</keyword>
<evidence type="ECO:0000256" key="11">
    <source>
        <dbReference type="ARBA" id="ARBA00048366"/>
    </source>
</evidence>
<evidence type="ECO:0000313" key="14">
    <source>
        <dbReference type="Proteomes" id="UP000249799"/>
    </source>
</evidence>
<evidence type="ECO:0000256" key="1">
    <source>
        <dbReference type="ARBA" id="ARBA00004496"/>
    </source>
</evidence>
<evidence type="ECO:0000256" key="9">
    <source>
        <dbReference type="ARBA" id="ARBA00022840"/>
    </source>
</evidence>
<dbReference type="OrthoDB" id="9814580at2"/>
<dbReference type="GO" id="GO:0006450">
    <property type="term" value="P:regulation of translational fidelity"/>
    <property type="evidence" value="ECO:0007669"/>
    <property type="project" value="TreeGrafter"/>
</dbReference>
<dbReference type="EC" id="2.7.7.87" evidence="3"/>
<gene>
    <name evidence="13" type="ORF">DN745_05135</name>
</gene>
<evidence type="ECO:0000256" key="6">
    <source>
        <dbReference type="ARBA" id="ARBA00022694"/>
    </source>
</evidence>
<keyword evidence="9" id="KW-0067">ATP-binding</keyword>
<evidence type="ECO:0000313" key="13">
    <source>
        <dbReference type="EMBL" id="AWV88754.1"/>
    </source>
</evidence>
<dbReference type="NCBIfam" id="TIGR00057">
    <property type="entry name" value="L-threonylcarbamoyladenylate synthase"/>
    <property type="match status" value="1"/>
</dbReference>
<dbReference type="GO" id="GO:0005524">
    <property type="term" value="F:ATP binding"/>
    <property type="evidence" value="ECO:0007669"/>
    <property type="project" value="UniProtKB-KW"/>
</dbReference>
<evidence type="ECO:0000256" key="10">
    <source>
        <dbReference type="ARBA" id="ARBA00029774"/>
    </source>
</evidence>
<evidence type="ECO:0000256" key="7">
    <source>
        <dbReference type="ARBA" id="ARBA00022695"/>
    </source>
</evidence>
<evidence type="ECO:0000256" key="3">
    <source>
        <dbReference type="ARBA" id="ARBA00012584"/>
    </source>
</evidence>
<dbReference type="GO" id="GO:0000049">
    <property type="term" value="F:tRNA binding"/>
    <property type="evidence" value="ECO:0007669"/>
    <property type="project" value="TreeGrafter"/>
</dbReference>
<dbReference type="PROSITE" id="PS51163">
    <property type="entry name" value="YRDC"/>
    <property type="match status" value="1"/>
</dbReference>
<dbReference type="PANTHER" id="PTHR17490:SF16">
    <property type="entry name" value="THREONYLCARBAMOYL-AMP SYNTHASE"/>
    <property type="match status" value="1"/>
</dbReference>
<keyword evidence="14" id="KW-1185">Reference proteome</keyword>
<name>A0A2Z4FJ65_9DELT</name>
<dbReference type="Gene3D" id="3.90.870.10">
    <property type="entry name" value="DHBP synthase"/>
    <property type="match status" value="1"/>
</dbReference>
<organism evidence="13 14">
    <name type="scientific">Bradymonas sediminis</name>
    <dbReference type="NCBI Taxonomy" id="1548548"/>
    <lineage>
        <taxon>Bacteria</taxon>
        <taxon>Deltaproteobacteria</taxon>
        <taxon>Bradymonadales</taxon>
        <taxon>Bradymonadaceae</taxon>
        <taxon>Bradymonas</taxon>
    </lineage>
</organism>
<accession>A0A2Z4FJ65</accession>
<evidence type="ECO:0000256" key="8">
    <source>
        <dbReference type="ARBA" id="ARBA00022741"/>
    </source>
</evidence>
<dbReference type="InterPro" id="IPR017945">
    <property type="entry name" value="DHBP_synth_RibB-like_a/b_dom"/>
</dbReference>
<keyword evidence="7" id="KW-0548">Nucleotidyltransferase</keyword>
<dbReference type="GO" id="GO:0008033">
    <property type="term" value="P:tRNA processing"/>
    <property type="evidence" value="ECO:0007669"/>
    <property type="project" value="UniProtKB-KW"/>
</dbReference>
<dbReference type="PANTHER" id="PTHR17490">
    <property type="entry name" value="SUA5"/>
    <property type="match status" value="1"/>
</dbReference>
<evidence type="ECO:0000259" key="12">
    <source>
        <dbReference type="PROSITE" id="PS51163"/>
    </source>
</evidence>
<evidence type="ECO:0000256" key="4">
    <source>
        <dbReference type="ARBA" id="ARBA00022490"/>
    </source>
</evidence>
<proteinExistence type="inferred from homology"/>
<dbReference type="GO" id="GO:0003725">
    <property type="term" value="F:double-stranded RNA binding"/>
    <property type="evidence" value="ECO:0007669"/>
    <property type="project" value="InterPro"/>
</dbReference>
<comment type="catalytic activity">
    <reaction evidence="11">
        <text>L-threonine + hydrogencarbonate + ATP = L-threonylcarbamoyladenylate + diphosphate + H2O</text>
        <dbReference type="Rhea" id="RHEA:36407"/>
        <dbReference type="ChEBI" id="CHEBI:15377"/>
        <dbReference type="ChEBI" id="CHEBI:17544"/>
        <dbReference type="ChEBI" id="CHEBI:30616"/>
        <dbReference type="ChEBI" id="CHEBI:33019"/>
        <dbReference type="ChEBI" id="CHEBI:57926"/>
        <dbReference type="ChEBI" id="CHEBI:73682"/>
        <dbReference type="EC" id="2.7.7.87"/>
    </reaction>
</comment>